<feature type="domain" description="HTH cro/C1-type" evidence="1">
    <location>
        <begin position="8"/>
        <end position="61"/>
    </location>
</feature>
<proteinExistence type="predicted"/>
<dbReference type="Proteomes" id="UP001597519">
    <property type="component" value="Unassembled WGS sequence"/>
</dbReference>
<evidence type="ECO:0000313" key="3">
    <source>
        <dbReference type="Proteomes" id="UP001597519"/>
    </source>
</evidence>
<dbReference type="InterPro" id="IPR053163">
    <property type="entry name" value="HTH-type_regulator_Rgg"/>
</dbReference>
<accession>A0ABW5WY50</accession>
<organism evidence="2 3">
    <name type="scientific">Corticicoccus populi</name>
    <dbReference type="NCBI Taxonomy" id="1812821"/>
    <lineage>
        <taxon>Bacteria</taxon>
        <taxon>Bacillati</taxon>
        <taxon>Bacillota</taxon>
        <taxon>Bacilli</taxon>
        <taxon>Bacillales</taxon>
        <taxon>Staphylococcaceae</taxon>
        <taxon>Corticicoccus</taxon>
    </lineage>
</organism>
<sequence>MESKGDIIRERRLFMKISQQKLAEGICSQSMISRLENNQFNIGYSDLESILKRLNMQMSDLLYGEVENESAAVQKQLDDLRSKGQYDDIEEILDRGKAKDFWESSIELNAYFYWHHGLIRYVKYQDSEGAHAALDEAVSRSVDNFLMKGSLPEIYIAKGNFYNDQNHLDLEWYKKAEESYRNIGRTIYKLEMKILYNMIRTNCSRNEYQRVIRDCDKAIKVLDDNDSVYLICEIFYFKMLSLMKAGRYSEYMEVREKIDYIYKVKNKEWMLQNLDDYSVENNLV</sequence>
<dbReference type="PANTHER" id="PTHR37038">
    <property type="entry name" value="TRANSCRIPTIONAL REGULATOR-RELATED"/>
    <property type="match status" value="1"/>
</dbReference>
<dbReference type="RefSeq" id="WP_377775188.1">
    <property type="nucleotide sequence ID" value="NZ_JBHUOQ010000004.1"/>
</dbReference>
<comment type="caution">
    <text evidence="2">The sequence shown here is derived from an EMBL/GenBank/DDBJ whole genome shotgun (WGS) entry which is preliminary data.</text>
</comment>
<dbReference type="Pfam" id="PF01381">
    <property type="entry name" value="HTH_3"/>
    <property type="match status" value="1"/>
</dbReference>
<dbReference type="EMBL" id="JBHUOQ010000004">
    <property type="protein sequence ID" value="MFD2831198.1"/>
    <property type="molecule type" value="Genomic_DNA"/>
</dbReference>
<dbReference type="PROSITE" id="PS50943">
    <property type="entry name" value="HTH_CROC1"/>
    <property type="match status" value="1"/>
</dbReference>
<dbReference type="InterPro" id="IPR001387">
    <property type="entry name" value="Cro/C1-type_HTH"/>
</dbReference>
<dbReference type="InterPro" id="IPR010982">
    <property type="entry name" value="Lambda_DNA-bd_dom_sf"/>
</dbReference>
<dbReference type="Gene3D" id="1.25.40.10">
    <property type="entry name" value="Tetratricopeptide repeat domain"/>
    <property type="match status" value="1"/>
</dbReference>
<dbReference type="SMART" id="SM00530">
    <property type="entry name" value="HTH_XRE"/>
    <property type="match status" value="1"/>
</dbReference>
<protein>
    <submittedName>
        <fullName evidence="2">Helix-turn-helix domain-containing protein</fullName>
    </submittedName>
</protein>
<dbReference type="CDD" id="cd00093">
    <property type="entry name" value="HTH_XRE"/>
    <property type="match status" value="1"/>
</dbReference>
<dbReference type="SUPFAM" id="SSF47413">
    <property type="entry name" value="lambda repressor-like DNA-binding domains"/>
    <property type="match status" value="1"/>
</dbReference>
<keyword evidence="3" id="KW-1185">Reference proteome</keyword>
<dbReference type="InterPro" id="IPR011990">
    <property type="entry name" value="TPR-like_helical_dom_sf"/>
</dbReference>
<dbReference type="SUPFAM" id="SSF48452">
    <property type="entry name" value="TPR-like"/>
    <property type="match status" value="1"/>
</dbReference>
<dbReference type="PANTHER" id="PTHR37038:SF14">
    <property type="entry name" value="TRANSCRIPTIONAL ACTIVATOR"/>
    <property type="match status" value="1"/>
</dbReference>
<evidence type="ECO:0000259" key="1">
    <source>
        <dbReference type="PROSITE" id="PS50943"/>
    </source>
</evidence>
<name>A0ABW5WY50_9STAP</name>
<evidence type="ECO:0000313" key="2">
    <source>
        <dbReference type="EMBL" id="MFD2831198.1"/>
    </source>
</evidence>
<gene>
    <name evidence="2" type="ORF">ACFSX4_12050</name>
</gene>
<reference evidence="3" key="1">
    <citation type="journal article" date="2019" name="Int. J. Syst. Evol. Microbiol.">
        <title>The Global Catalogue of Microorganisms (GCM) 10K type strain sequencing project: providing services to taxonomists for standard genome sequencing and annotation.</title>
        <authorList>
            <consortium name="The Broad Institute Genomics Platform"/>
            <consortium name="The Broad Institute Genome Sequencing Center for Infectious Disease"/>
            <person name="Wu L."/>
            <person name="Ma J."/>
        </authorList>
    </citation>
    <scope>NUCLEOTIDE SEQUENCE [LARGE SCALE GENOMIC DNA]</scope>
    <source>
        <strain evidence="3">KCTC 33575</strain>
    </source>
</reference>